<accession>A0A5C3N9L5</accession>
<dbReference type="PROSITE" id="PS50097">
    <property type="entry name" value="BTB"/>
    <property type="match status" value="1"/>
</dbReference>
<dbReference type="SUPFAM" id="SSF54695">
    <property type="entry name" value="POZ domain"/>
    <property type="match status" value="1"/>
</dbReference>
<reference evidence="3 4" key="1">
    <citation type="journal article" date="2019" name="Nat. Ecol. Evol.">
        <title>Megaphylogeny resolves global patterns of mushroom evolution.</title>
        <authorList>
            <person name="Varga T."/>
            <person name="Krizsan K."/>
            <person name="Foldi C."/>
            <person name="Dima B."/>
            <person name="Sanchez-Garcia M."/>
            <person name="Sanchez-Ramirez S."/>
            <person name="Szollosi G.J."/>
            <person name="Szarkandi J.G."/>
            <person name="Papp V."/>
            <person name="Albert L."/>
            <person name="Andreopoulos W."/>
            <person name="Angelini C."/>
            <person name="Antonin V."/>
            <person name="Barry K.W."/>
            <person name="Bougher N.L."/>
            <person name="Buchanan P."/>
            <person name="Buyck B."/>
            <person name="Bense V."/>
            <person name="Catcheside P."/>
            <person name="Chovatia M."/>
            <person name="Cooper J."/>
            <person name="Damon W."/>
            <person name="Desjardin D."/>
            <person name="Finy P."/>
            <person name="Geml J."/>
            <person name="Haridas S."/>
            <person name="Hughes K."/>
            <person name="Justo A."/>
            <person name="Karasinski D."/>
            <person name="Kautmanova I."/>
            <person name="Kiss B."/>
            <person name="Kocsube S."/>
            <person name="Kotiranta H."/>
            <person name="LaButti K.M."/>
            <person name="Lechner B.E."/>
            <person name="Liimatainen K."/>
            <person name="Lipzen A."/>
            <person name="Lukacs Z."/>
            <person name="Mihaltcheva S."/>
            <person name="Morgado L.N."/>
            <person name="Niskanen T."/>
            <person name="Noordeloos M.E."/>
            <person name="Ohm R.A."/>
            <person name="Ortiz-Santana B."/>
            <person name="Ovrebo C."/>
            <person name="Racz N."/>
            <person name="Riley R."/>
            <person name="Savchenko A."/>
            <person name="Shiryaev A."/>
            <person name="Soop K."/>
            <person name="Spirin V."/>
            <person name="Szebenyi C."/>
            <person name="Tomsovsky M."/>
            <person name="Tulloss R.E."/>
            <person name="Uehling J."/>
            <person name="Grigoriev I.V."/>
            <person name="Vagvolgyi C."/>
            <person name="Papp T."/>
            <person name="Martin F.M."/>
            <person name="Miettinen O."/>
            <person name="Hibbett D.S."/>
            <person name="Nagy L.G."/>
        </authorList>
    </citation>
    <scope>NUCLEOTIDE SEQUENCE [LARGE SCALE GENOMIC DNA]</scope>
    <source>
        <strain evidence="3 4">OMC1185</strain>
    </source>
</reference>
<sequence length="302" mass="34585">MQVETHQTNHTYHPLFSSEEADVVLGSKDDTTYFRLHSFTLKMASSWFRAMFTLPQQSQQTPVSATPTPPPSHPHTASSDVIRLDEDADTLEGLFRMICGQPIPRLDSYDVIEPLLYAAEKYDMPGPISIIRALVMTPALLEEPLRLFAIACRYGWEDEARLASAQTLTLNIHEPQHRPHLQKLGTDALLDLFSLHRERRERLRQRLNEAPFIDDRGPATCTACGYSIDYHTWRELKYKIIMEMDERPLGDQICTPGLIEWREARACWDARCTNVGCSRVLYDKVETARVIKECIDQLPTTV</sequence>
<dbReference type="InterPro" id="IPR011333">
    <property type="entry name" value="SKP1/BTB/POZ_sf"/>
</dbReference>
<evidence type="ECO:0000313" key="4">
    <source>
        <dbReference type="Proteomes" id="UP000305948"/>
    </source>
</evidence>
<dbReference type="InterPro" id="IPR000210">
    <property type="entry name" value="BTB/POZ_dom"/>
</dbReference>
<protein>
    <recommendedName>
        <fullName evidence="2">BTB domain-containing protein</fullName>
    </recommendedName>
</protein>
<dbReference type="Proteomes" id="UP000305948">
    <property type="component" value="Unassembled WGS sequence"/>
</dbReference>
<evidence type="ECO:0000313" key="3">
    <source>
        <dbReference type="EMBL" id="TFK53932.1"/>
    </source>
</evidence>
<dbReference type="STRING" id="5364.A0A5C3N9L5"/>
<dbReference type="AlphaFoldDB" id="A0A5C3N9L5"/>
<dbReference type="Gene3D" id="3.30.710.10">
    <property type="entry name" value="Potassium Channel Kv1.1, Chain A"/>
    <property type="match status" value="1"/>
</dbReference>
<dbReference type="OrthoDB" id="3238622at2759"/>
<dbReference type="EMBL" id="ML213506">
    <property type="protein sequence ID" value="TFK53932.1"/>
    <property type="molecule type" value="Genomic_DNA"/>
</dbReference>
<gene>
    <name evidence="3" type="ORF">OE88DRAFT_1654334</name>
</gene>
<name>A0A5C3N9L5_9AGAM</name>
<evidence type="ECO:0000259" key="2">
    <source>
        <dbReference type="PROSITE" id="PS50097"/>
    </source>
</evidence>
<evidence type="ECO:0000256" key="1">
    <source>
        <dbReference type="SAM" id="MobiDB-lite"/>
    </source>
</evidence>
<feature type="domain" description="BTB" evidence="2">
    <location>
        <begin position="21"/>
        <end position="98"/>
    </location>
</feature>
<feature type="region of interest" description="Disordered" evidence="1">
    <location>
        <begin position="58"/>
        <end position="80"/>
    </location>
</feature>
<keyword evidence="4" id="KW-1185">Reference proteome</keyword>
<proteinExistence type="predicted"/>
<organism evidence="3 4">
    <name type="scientific">Heliocybe sulcata</name>
    <dbReference type="NCBI Taxonomy" id="5364"/>
    <lineage>
        <taxon>Eukaryota</taxon>
        <taxon>Fungi</taxon>
        <taxon>Dikarya</taxon>
        <taxon>Basidiomycota</taxon>
        <taxon>Agaricomycotina</taxon>
        <taxon>Agaricomycetes</taxon>
        <taxon>Gloeophyllales</taxon>
        <taxon>Gloeophyllaceae</taxon>
        <taxon>Heliocybe</taxon>
    </lineage>
</organism>